<dbReference type="EMBL" id="ML213504">
    <property type="protein sequence ID" value="TFK55374.1"/>
    <property type="molecule type" value="Genomic_DNA"/>
</dbReference>
<organism evidence="1 2">
    <name type="scientific">Heliocybe sulcata</name>
    <dbReference type="NCBI Taxonomy" id="5364"/>
    <lineage>
        <taxon>Eukaryota</taxon>
        <taxon>Fungi</taxon>
        <taxon>Dikarya</taxon>
        <taxon>Basidiomycota</taxon>
        <taxon>Agaricomycotina</taxon>
        <taxon>Agaricomycetes</taxon>
        <taxon>Gloeophyllales</taxon>
        <taxon>Gloeophyllaceae</taxon>
        <taxon>Heliocybe</taxon>
    </lineage>
</organism>
<evidence type="ECO:0000313" key="2">
    <source>
        <dbReference type="Proteomes" id="UP000305948"/>
    </source>
</evidence>
<dbReference type="AlphaFoldDB" id="A0A5C3NCF8"/>
<gene>
    <name evidence="1" type="ORF">OE88DRAFT_609830</name>
</gene>
<dbReference type="InterPro" id="IPR046670">
    <property type="entry name" value="DUF6540"/>
</dbReference>
<dbReference type="OrthoDB" id="3002933at2759"/>
<proteinExistence type="predicted"/>
<evidence type="ECO:0000313" key="1">
    <source>
        <dbReference type="EMBL" id="TFK55374.1"/>
    </source>
</evidence>
<sequence>MSSIPSAFTPGALYIAGFAQARAPHVALLLPTDARSGHLVHIRIDRGTSPNWQYQHRIQKIQGDMFLSSLLQIHDVSAGAISVHDLCEAASAVPAPENDTFGECSRWVYKVVQQLAESMLLVLEDAAAEEEFDAFAAGNRAYARRDKFPNVAVSQFCS</sequence>
<name>A0A5C3NCF8_9AGAM</name>
<accession>A0A5C3NCF8</accession>
<reference evidence="1 2" key="1">
    <citation type="journal article" date="2019" name="Nat. Ecol. Evol.">
        <title>Megaphylogeny resolves global patterns of mushroom evolution.</title>
        <authorList>
            <person name="Varga T."/>
            <person name="Krizsan K."/>
            <person name="Foldi C."/>
            <person name="Dima B."/>
            <person name="Sanchez-Garcia M."/>
            <person name="Sanchez-Ramirez S."/>
            <person name="Szollosi G.J."/>
            <person name="Szarkandi J.G."/>
            <person name="Papp V."/>
            <person name="Albert L."/>
            <person name="Andreopoulos W."/>
            <person name="Angelini C."/>
            <person name="Antonin V."/>
            <person name="Barry K.W."/>
            <person name="Bougher N.L."/>
            <person name="Buchanan P."/>
            <person name="Buyck B."/>
            <person name="Bense V."/>
            <person name="Catcheside P."/>
            <person name="Chovatia M."/>
            <person name="Cooper J."/>
            <person name="Damon W."/>
            <person name="Desjardin D."/>
            <person name="Finy P."/>
            <person name="Geml J."/>
            <person name="Haridas S."/>
            <person name="Hughes K."/>
            <person name="Justo A."/>
            <person name="Karasinski D."/>
            <person name="Kautmanova I."/>
            <person name="Kiss B."/>
            <person name="Kocsube S."/>
            <person name="Kotiranta H."/>
            <person name="LaButti K.M."/>
            <person name="Lechner B.E."/>
            <person name="Liimatainen K."/>
            <person name="Lipzen A."/>
            <person name="Lukacs Z."/>
            <person name="Mihaltcheva S."/>
            <person name="Morgado L.N."/>
            <person name="Niskanen T."/>
            <person name="Noordeloos M.E."/>
            <person name="Ohm R.A."/>
            <person name="Ortiz-Santana B."/>
            <person name="Ovrebo C."/>
            <person name="Racz N."/>
            <person name="Riley R."/>
            <person name="Savchenko A."/>
            <person name="Shiryaev A."/>
            <person name="Soop K."/>
            <person name="Spirin V."/>
            <person name="Szebenyi C."/>
            <person name="Tomsovsky M."/>
            <person name="Tulloss R.E."/>
            <person name="Uehling J."/>
            <person name="Grigoriev I.V."/>
            <person name="Vagvolgyi C."/>
            <person name="Papp T."/>
            <person name="Martin F.M."/>
            <person name="Miettinen O."/>
            <person name="Hibbett D.S."/>
            <person name="Nagy L.G."/>
        </authorList>
    </citation>
    <scope>NUCLEOTIDE SEQUENCE [LARGE SCALE GENOMIC DNA]</scope>
    <source>
        <strain evidence="1 2">OMC1185</strain>
    </source>
</reference>
<keyword evidence="2" id="KW-1185">Reference proteome</keyword>
<dbReference type="Pfam" id="PF20174">
    <property type="entry name" value="DUF6540"/>
    <property type="match status" value="1"/>
</dbReference>
<protein>
    <submittedName>
        <fullName evidence="1">Uncharacterized protein</fullName>
    </submittedName>
</protein>
<dbReference type="Proteomes" id="UP000305948">
    <property type="component" value="Unassembled WGS sequence"/>
</dbReference>